<sequence>MILAYLSKLSSYTLHKIGVFSGLNTLLESTRRSKRRFPHPQVASEGIANGKIRILHNTISLNFKSFWPSVQDLGPEKYLTIRFSMIWQHWKWWSVPLKFYFSLETKL</sequence>
<dbReference type="EMBL" id="CAACVG010012756">
    <property type="protein sequence ID" value="VEN60762.1"/>
    <property type="molecule type" value="Genomic_DNA"/>
</dbReference>
<dbReference type="Proteomes" id="UP000410492">
    <property type="component" value="Unassembled WGS sequence"/>
</dbReference>
<organism evidence="1 2">
    <name type="scientific">Callosobruchus maculatus</name>
    <name type="common">Southern cowpea weevil</name>
    <name type="synonym">Pulse bruchid</name>
    <dbReference type="NCBI Taxonomy" id="64391"/>
    <lineage>
        <taxon>Eukaryota</taxon>
        <taxon>Metazoa</taxon>
        <taxon>Ecdysozoa</taxon>
        <taxon>Arthropoda</taxon>
        <taxon>Hexapoda</taxon>
        <taxon>Insecta</taxon>
        <taxon>Pterygota</taxon>
        <taxon>Neoptera</taxon>
        <taxon>Endopterygota</taxon>
        <taxon>Coleoptera</taxon>
        <taxon>Polyphaga</taxon>
        <taxon>Cucujiformia</taxon>
        <taxon>Chrysomeloidea</taxon>
        <taxon>Chrysomelidae</taxon>
        <taxon>Bruchinae</taxon>
        <taxon>Bruchini</taxon>
        <taxon>Callosobruchus</taxon>
    </lineage>
</organism>
<dbReference type="AlphaFoldDB" id="A0A653DMM4"/>
<evidence type="ECO:0000313" key="1">
    <source>
        <dbReference type="EMBL" id="VEN60762.1"/>
    </source>
</evidence>
<proteinExistence type="predicted"/>
<accession>A0A653DMM4</accession>
<protein>
    <submittedName>
        <fullName evidence="1">Uncharacterized protein</fullName>
    </submittedName>
</protein>
<reference evidence="1 2" key="1">
    <citation type="submission" date="2019-01" db="EMBL/GenBank/DDBJ databases">
        <authorList>
            <person name="Sayadi A."/>
        </authorList>
    </citation>
    <scope>NUCLEOTIDE SEQUENCE [LARGE SCALE GENOMIC DNA]</scope>
</reference>
<evidence type="ECO:0000313" key="2">
    <source>
        <dbReference type="Proteomes" id="UP000410492"/>
    </source>
</evidence>
<gene>
    <name evidence="1" type="ORF">CALMAC_LOCUS18353</name>
</gene>
<dbReference type="OrthoDB" id="64767at2759"/>
<keyword evidence="2" id="KW-1185">Reference proteome</keyword>
<name>A0A653DMM4_CALMS</name>